<gene>
    <name evidence="1" type="ORF">GCM10007857_83160</name>
</gene>
<protein>
    <recommendedName>
        <fullName evidence="3">Methyltransferase</fullName>
    </recommendedName>
</protein>
<dbReference type="RefSeq" id="WP_284275115.1">
    <property type="nucleotide sequence ID" value="NZ_BSOW01000051.1"/>
</dbReference>
<organism evidence="1 2">
    <name type="scientific">Bradyrhizobium iriomotense</name>
    <dbReference type="NCBI Taxonomy" id="441950"/>
    <lineage>
        <taxon>Bacteria</taxon>
        <taxon>Pseudomonadati</taxon>
        <taxon>Pseudomonadota</taxon>
        <taxon>Alphaproteobacteria</taxon>
        <taxon>Hyphomicrobiales</taxon>
        <taxon>Nitrobacteraceae</taxon>
        <taxon>Bradyrhizobium</taxon>
    </lineage>
</organism>
<proteinExistence type="predicted"/>
<accession>A0ABQ6BHL1</accession>
<dbReference type="SUPFAM" id="SSF53335">
    <property type="entry name" value="S-adenosyl-L-methionine-dependent methyltransferases"/>
    <property type="match status" value="1"/>
</dbReference>
<dbReference type="InterPro" id="IPR029063">
    <property type="entry name" value="SAM-dependent_MTases_sf"/>
</dbReference>
<dbReference type="EMBL" id="BSOW01000051">
    <property type="protein sequence ID" value="GLR91598.1"/>
    <property type="molecule type" value="Genomic_DNA"/>
</dbReference>
<evidence type="ECO:0000313" key="2">
    <source>
        <dbReference type="Proteomes" id="UP001156905"/>
    </source>
</evidence>
<comment type="caution">
    <text evidence="1">The sequence shown here is derived from an EMBL/GenBank/DDBJ whole genome shotgun (WGS) entry which is preliminary data.</text>
</comment>
<reference evidence="2" key="1">
    <citation type="journal article" date="2019" name="Int. J. Syst. Evol. Microbiol.">
        <title>The Global Catalogue of Microorganisms (GCM) 10K type strain sequencing project: providing services to taxonomists for standard genome sequencing and annotation.</title>
        <authorList>
            <consortium name="The Broad Institute Genomics Platform"/>
            <consortium name="The Broad Institute Genome Sequencing Center for Infectious Disease"/>
            <person name="Wu L."/>
            <person name="Ma J."/>
        </authorList>
    </citation>
    <scope>NUCLEOTIDE SEQUENCE [LARGE SCALE GENOMIC DNA]</scope>
    <source>
        <strain evidence="2">NBRC 102520</strain>
    </source>
</reference>
<sequence>MKKGVDVSSVARTEFALAEVQAIKEAEPEKSFRFYDNRQKYLMFVNTCSEKRVVSERIALELDQIHPRPPAVRVFDAGVGDGTVLARVLRSMHQRYEHLPYYVVGKEISLEDIRLTLEKLPDRFHEHPAMVVVLTNLYYHEAPYLSPSSASAKSRLVWHEVALSGRTAAEYERQINALEPFLAQHWKASVSKNSGNPVYERPVVLVLYLQSCQFLLDQVIPKQGAIVADYDLVIASQPYRARASAEFKAKKVIAPLALALAPGGRLVGIHSCGNDPGLEIIQSVWPGEQPFASDRRDILRETKLAMGHEARQYNFNALTDKQSRFKYVMHTLPNEIDADATSIGTSTMFAAWNNASYVAQIEDERLARAMTDDRYLACTKEILRKHNGLWFWDESYVISRNHKL</sequence>
<evidence type="ECO:0000313" key="1">
    <source>
        <dbReference type="EMBL" id="GLR91598.1"/>
    </source>
</evidence>
<name>A0ABQ6BHL1_9BRAD</name>
<keyword evidence="2" id="KW-1185">Reference proteome</keyword>
<dbReference type="Proteomes" id="UP001156905">
    <property type="component" value="Unassembled WGS sequence"/>
</dbReference>
<evidence type="ECO:0008006" key="3">
    <source>
        <dbReference type="Google" id="ProtNLM"/>
    </source>
</evidence>